<keyword evidence="2" id="KW-1185">Reference proteome</keyword>
<dbReference type="Proteomes" id="UP000076088">
    <property type="component" value="Chromosome"/>
</dbReference>
<dbReference type="KEGG" id="smaz:LH19_15260"/>
<protein>
    <submittedName>
        <fullName evidence="1">Uncharacterized protein</fullName>
    </submittedName>
</protein>
<reference evidence="1 2" key="2">
    <citation type="journal article" date="2016" name="Genome Announc.">
        <title>Complete Genome Sequence of Sphingopyxis macrogoltabida Strain 203N (NBRC 111659), a Polyethylene Glycol Degrader.</title>
        <authorList>
            <person name="Ohtsubo Y."/>
            <person name="Nonoyama S."/>
            <person name="Nagata Y."/>
            <person name="Numata M."/>
            <person name="Tsuchikane K."/>
            <person name="Hosoyama A."/>
            <person name="Yamazoe A."/>
            <person name="Tsuda M."/>
            <person name="Fujita N."/>
            <person name="Kawai F."/>
        </authorList>
    </citation>
    <scope>NUCLEOTIDE SEQUENCE [LARGE SCALE GENOMIC DNA]</scope>
    <source>
        <strain evidence="1 2">203N</strain>
    </source>
</reference>
<reference evidence="2" key="1">
    <citation type="submission" date="2015-11" db="EMBL/GenBank/DDBJ databases">
        <title>Complete genome sequence of a polyethylene-glycol degrader Sphingopyxis macrogoltabida 203N (NBRC 111659).</title>
        <authorList>
            <person name="Yoshiyuki O."/>
            <person name="Shouta N."/>
            <person name="Nagata Y."/>
            <person name="Numata M."/>
            <person name="Tsuchikane K."/>
            <person name="Hosoyama A."/>
            <person name="Yamazoe A."/>
            <person name="Tsuda M."/>
            <person name="Fujita N."/>
            <person name="Kawai F."/>
        </authorList>
    </citation>
    <scope>NUCLEOTIDE SEQUENCE [LARGE SCALE GENOMIC DNA]</scope>
    <source>
        <strain evidence="2">203N</strain>
    </source>
</reference>
<evidence type="ECO:0000313" key="1">
    <source>
        <dbReference type="EMBL" id="AMU90492.1"/>
    </source>
</evidence>
<dbReference type="EMBL" id="CP013344">
    <property type="protein sequence ID" value="AMU90492.1"/>
    <property type="molecule type" value="Genomic_DNA"/>
</dbReference>
<organism evidence="1 2">
    <name type="scientific">Sphingopyxis macrogoltabida</name>
    <name type="common">Sphingomonas macrogoltabidus</name>
    <dbReference type="NCBI Taxonomy" id="33050"/>
    <lineage>
        <taxon>Bacteria</taxon>
        <taxon>Pseudomonadati</taxon>
        <taxon>Pseudomonadota</taxon>
        <taxon>Alphaproteobacteria</taxon>
        <taxon>Sphingomonadales</taxon>
        <taxon>Sphingomonadaceae</taxon>
        <taxon>Sphingopyxis</taxon>
    </lineage>
</organism>
<accession>A0AAC8Z293</accession>
<name>A0AAC8Z293_SPHMC</name>
<sequence>MMRGYLTLLGFLAAVGALFGGVIWAAGSSQRSELSMCEDAIKATLKAPSTYVRIEASGGHDGMSHRIEYDAQNSFGVPIRSYGYCSIEDNGGRAKWTEFPSPR</sequence>
<gene>
    <name evidence="1" type="ORF">ATM17_15830</name>
</gene>
<dbReference type="RefSeq" id="WP_054729439.1">
    <property type="nucleotide sequence ID" value="NZ_CP009429.1"/>
</dbReference>
<proteinExistence type="predicted"/>
<evidence type="ECO:0000313" key="2">
    <source>
        <dbReference type="Proteomes" id="UP000076088"/>
    </source>
</evidence>
<dbReference type="AlphaFoldDB" id="A0AAC8Z293"/>